<name>A0ABP5PUZ0_9ACTN</name>
<evidence type="ECO:0000313" key="3">
    <source>
        <dbReference type="Proteomes" id="UP001499843"/>
    </source>
</evidence>
<dbReference type="Proteomes" id="UP001499843">
    <property type="component" value="Unassembled WGS sequence"/>
</dbReference>
<comment type="caution">
    <text evidence="2">The sequence shown here is derived from an EMBL/GenBank/DDBJ whole genome shotgun (WGS) entry which is preliminary data.</text>
</comment>
<sequence length="54" mass="6028">MVKEAAGTDGHDSHQQTDYSPSRGEMREHRGNMIYSTVPQGRVVASKKAFDLHL</sequence>
<gene>
    <name evidence="2" type="ORF">GCM10009850_110280</name>
</gene>
<protein>
    <submittedName>
        <fullName evidence="2">Uncharacterized protein</fullName>
    </submittedName>
</protein>
<accession>A0ABP5PUZ0</accession>
<evidence type="ECO:0000313" key="2">
    <source>
        <dbReference type="EMBL" id="GAA2215560.1"/>
    </source>
</evidence>
<proteinExistence type="predicted"/>
<organism evidence="2 3">
    <name type="scientific">Nonomuraea monospora</name>
    <dbReference type="NCBI Taxonomy" id="568818"/>
    <lineage>
        <taxon>Bacteria</taxon>
        <taxon>Bacillati</taxon>
        <taxon>Actinomycetota</taxon>
        <taxon>Actinomycetes</taxon>
        <taxon>Streptosporangiales</taxon>
        <taxon>Streptosporangiaceae</taxon>
        <taxon>Nonomuraea</taxon>
    </lineage>
</organism>
<dbReference type="EMBL" id="BAAAQX010000051">
    <property type="protein sequence ID" value="GAA2215560.1"/>
    <property type="molecule type" value="Genomic_DNA"/>
</dbReference>
<keyword evidence="3" id="KW-1185">Reference proteome</keyword>
<feature type="region of interest" description="Disordered" evidence="1">
    <location>
        <begin position="1"/>
        <end position="29"/>
    </location>
</feature>
<evidence type="ECO:0000256" key="1">
    <source>
        <dbReference type="SAM" id="MobiDB-lite"/>
    </source>
</evidence>
<reference evidence="3" key="1">
    <citation type="journal article" date="2019" name="Int. J. Syst. Evol. Microbiol.">
        <title>The Global Catalogue of Microorganisms (GCM) 10K type strain sequencing project: providing services to taxonomists for standard genome sequencing and annotation.</title>
        <authorList>
            <consortium name="The Broad Institute Genomics Platform"/>
            <consortium name="The Broad Institute Genome Sequencing Center for Infectious Disease"/>
            <person name="Wu L."/>
            <person name="Ma J."/>
        </authorList>
    </citation>
    <scope>NUCLEOTIDE SEQUENCE [LARGE SCALE GENOMIC DNA]</scope>
    <source>
        <strain evidence="3">JCM 16114</strain>
    </source>
</reference>